<sequence>MAWAPASRPGDTDPLIPKAKQKLAGNSYGKAIGTDRSTTYTEAFGAALTQYGINVHADVLKGKRAAPDVNTTGVFDWAIKTQMQLLAPPAPPKPWEPRIPAFCFRGTGGIVGLDPVSRVCQRLGGLVEEINTPWAATMGGIPVGASGGIGDPSMWSGIQAGLVAAQNEFLARRAVNPGVKIIIQGYSAGAVLAALFKQWVLENFPENYVASASFGDPTRPVGGGFYGRPAPWGDGIADFAMGDPKDYRHAWLTHEKDMYAQIPGGMVGDIMDDVYAEVSRFAFTDIVQVTIRMVQTVPAVAAKAGISIPGALASLAGGPVGVIGFALPLLLQSMGGLIPTGQPVESLTGPAAAAKAATLGLEFLFAGTGPHIRYEFDEAWPGGPTFVDFAAMHFRDYIGRLRR</sequence>
<dbReference type="InterPro" id="IPR029058">
    <property type="entry name" value="AB_hydrolase_fold"/>
</dbReference>
<proteinExistence type="predicted"/>
<dbReference type="Proteomes" id="UP001141629">
    <property type="component" value="Unassembled WGS sequence"/>
</dbReference>
<protein>
    <recommendedName>
        <fullName evidence="3">Lysin B</fullName>
    </recommendedName>
</protein>
<reference evidence="1" key="2">
    <citation type="journal article" date="2022" name="BMC Genomics">
        <title>Comparative genome analysis of mycobacteria focusing on tRNA and non-coding RNA.</title>
        <authorList>
            <person name="Behra P.R.K."/>
            <person name="Pettersson B.M.F."/>
            <person name="Ramesh M."/>
            <person name="Das S."/>
            <person name="Dasgupta S."/>
            <person name="Kirsebom L.A."/>
        </authorList>
    </citation>
    <scope>NUCLEOTIDE SEQUENCE</scope>
    <source>
        <strain evidence="1">DSM 44838</strain>
    </source>
</reference>
<evidence type="ECO:0000313" key="2">
    <source>
        <dbReference type="Proteomes" id="UP001141629"/>
    </source>
</evidence>
<dbReference type="AlphaFoldDB" id="A0A9X2ZBB3"/>
<accession>A0A9X2ZBB3</accession>
<dbReference type="RefSeq" id="WP_263999376.1">
    <property type="nucleotide sequence ID" value="NZ_JACKVK010000014.1"/>
</dbReference>
<comment type="caution">
    <text evidence="1">The sequence shown here is derived from an EMBL/GenBank/DDBJ whole genome shotgun (WGS) entry which is preliminary data.</text>
</comment>
<organism evidence="1 2">
    <name type="scientific">Mycobacterium yunnanensis</name>
    <dbReference type="NCBI Taxonomy" id="368477"/>
    <lineage>
        <taxon>Bacteria</taxon>
        <taxon>Bacillati</taxon>
        <taxon>Actinomycetota</taxon>
        <taxon>Actinomycetes</taxon>
        <taxon>Mycobacteriales</taxon>
        <taxon>Mycobacteriaceae</taxon>
        <taxon>Mycobacterium</taxon>
    </lineage>
</organism>
<dbReference type="Gene3D" id="3.40.50.1820">
    <property type="entry name" value="alpha/beta hydrolase"/>
    <property type="match status" value="1"/>
</dbReference>
<dbReference type="EMBL" id="JACKVK010000014">
    <property type="protein sequence ID" value="MCV7424322.1"/>
    <property type="molecule type" value="Genomic_DNA"/>
</dbReference>
<gene>
    <name evidence="1" type="ORF">H7K45_27615</name>
</gene>
<keyword evidence="2" id="KW-1185">Reference proteome</keyword>
<dbReference type="SUPFAM" id="SSF53474">
    <property type="entry name" value="alpha/beta-Hydrolases"/>
    <property type="match status" value="1"/>
</dbReference>
<name>A0A9X2ZBB3_9MYCO</name>
<evidence type="ECO:0008006" key="3">
    <source>
        <dbReference type="Google" id="ProtNLM"/>
    </source>
</evidence>
<evidence type="ECO:0000313" key="1">
    <source>
        <dbReference type="EMBL" id="MCV7424322.1"/>
    </source>
</evidence>
<reference evidence="1" key="1">
    <citation type="submission" date="2020-07" db="EMBL/GenBank/DDBJ databases">
        <authorList>
            <person name="Pettersson B.M.F."/>
            <person name="Behra P.R.K."/>
            <person name="Ramesh M."/>
            <person name="Das S."/>
            <person name="Dasgupta S."/>
            <person name="Kirsebom L.A."/>
        </authorList>
    </citation>
    <scope>NUCLEOTIDE SEQUENCE</scope>
    <source>
        <strain evidence="1">DSM 44838</strain>
    </source>
</reference>